<name>A0A8J3TG43_9ACTN</name>
<dbReference type="AlphaFoldDB" id="A0A8J3TG43"/>
<sequence>MKGGNVSDMRIVHNPELSRYEVRIDGRVAGFTQYRRAPRTVDFTHTEVYPEFEGQGLGSKLAAGALDAVRAGGDRAVASCPFISTYIKRHPEYADLVTGPERATGSGPARVSSAN</sequence>
<dbReference type="PANTHER" id="PTHR31435">
    <property type="entry name" value="PROTEIN NATD1"/>
    <property type="match status" value="1"/>
</dbReference>
<dbReference type="Proteomes" id="UP000599074">
    <property type="component" value="Unassembled WGS sequence"/>
</dbReference>
<dbReference type="InterPro" id="IPR016181">
    <property type="entry name" value="Acyl_CoA_acyltransferase"/>
</dbReference>
<dbReference type="EMBL" id="BOON01000073">
    <property type="protein sequence ID" value="GII26303.1"/>
    <property type="molecule type" value="Genomic_DNA"/>
</dbReference>
<dbReference type="Gene3D" id="3.40.630.30">
    <property type="match status" value="1"/>
</dbReference>
<dbReference type="InterPro" id="IPR031165">
    <property type="entry name" value="GNAT_YJDJ"/>
</dbReference>
<evidence type="ECO:0000313" key="2">
    <source>
        <dbReference type="EMBL" id="GII26303.1"/>
    </source>
</evidence>
<evidence type="ECO:0000259" key="1">
    <source>
        <dbReference type="PROSITE" id="PS51729"/>
    </source>
</evidence>
<protein>
    <recommendedName>
        <fullName evidence="1">N-acetyltransferase domain-containing protein</fullName>
    </recommendedName>
</protein>
<evidence type="ECO:0000313" key="3">
    <source>
        <dbReference type="Proteomes" id="UP000599074"/>
    </source>
</evidence>
<dbReference type="InterPro" id="IPR045057">
    <property type="entry name" value="Gcn5-rel_NAT"/>
</dbReference>
<organism evidence="2 3">
    <name type="scientific">Planosporangium mesophilum</name>
    <dbReference type="NCBI Taxonomy" id="689768"/>
    <lineage>
        <taxon>Bacteria</taxon>
        <taxon>Bacillati</taxon>
        <taxon>Actinomycetota</taxon>
        <taxon>Actinomycetes</taxon>
        <taxon>Micromonosporales</taxon>
        <taxon>Micromonosporaceae</taxon>
        <taxon>Planosporangium</taxon>
    </lineage>
</organism>
<feature type="domain" description="N-acetyltransferase" evidence="1">
    <location>
        <begin position="12"/>
        <end position="98"/>
    </location>
</feature>
<dbReference type="SUPFAM" id="SSF55729">
    <property type="entry name" value="Acyl-CoA N-acyltransferases (Nat)"/>
    <property type="match status" value="1"/>
</dbReference>
<gene>
    <name evidence="2" type="ORF">Pme01_59000</name>
</gene>
<dbReference type="PROSITE" id="PS51729">
    <property type="entry name" value="GNAT_YJDJ"/>
    <property type="match status" value="1"/>
</dbReference>
<dbReference type="CDD" id="cd04301">
    <property type="entry name" value="NAT_SF"/>
    <property type="match status" value="1"/>
</dbReference>
<accession>A0A8J3TG43</accession>
<comment type="caution">
    <text evidence="2">The sequence shown here is derived from an EMBL/GenBank/DDBJ whole genome shotgun (WGS) entry which is preliminary data.</text>
</comment>
<dbReference type="PANTHER" id="PTHR31435:SF10">
    <property type="entry name" value="BSR4717 PROTEIN"/>
    <property type="match status" value="1"/>
</dbReference>
<reference evidence="2" key="1">
    <citation type="submission" date="2021-01" db="EMBL/GenBank/DDBJ databases">
        <title>Whole genome shotgun sequence of Planosporangium mesophilum NBRC 109066.</title>
        <authorList>
            <person name="Komaki H."/>
            <person name="Tamura T."/>
        </authorList>
    </citation>
    <scope>NUCLEOTIDE SEQUENCE</scope>
    <source>
        <strain evidence="2">NBRC 109066</strain>
    </source>
</reference>
<dbReference type="Pfam" id="PF14542">
    <property type="entry name" value="Acetyltransf_CG"/>
    <property type="match status" value="1"/>
</dbReference>
<keyword evidence="3" id="KW-1185">Reference proteome</keyword>
<proteinExistence type="predicted"/>